<dbReference type="EMBL" id="CP012036">
    <property type="protein sequence ID" value="ALF52846.1"/>
    <property type="molecule type" value="Genomic_DNA"/>
</dbReference>
<accession>A0A0M4SW32</accession>
<reference evidence="2 3" key="2">
    <citation type="journal article" date="2016" name="Genome Announc.">
        <title>Draft Genome Sequence of the N2-Fixing Cyanobacterium Nostoc piscinale CENA21, Isolated from the Brazilian Amazon Floodplain.</title>
        <authorList>
            <person name="Leao T."/>
            <person name="Guimaraes P.I."/>
            <person name="de Melo A.G."/>
            <person name="Ramos R.T."/>
            <person name="Leao P.N."/>
            <person name="Silva A."/>
            <person name="Fiore M.F."/>
            <person name="Schneider M.P."/>
        </authorList>
    </citation>
    <scope>NUCLEOTIDE SEQUENCE [LARGE SCALE GENOMIC DNA]</scope>
    <source>
        <strain evidence="2 3">CENA21</strain>
    </source>
</reference>
<dbReference type="Proteomes" id="UP000062645">
    <property type="component" value="Chromosome"/>
</dbReference>
<keyword evidence="1" id="KW-0812">Transmembrane</keyword>
<dbReference type="KEGG" id="npz:ACX27_08215"/>
<keyword evidence="3" id="KW-1185">Reference proteome</keyword>
<name>A0A0M4SW32_9NOSO</name>
<reference evidence="3" key="1">
    <citation type="submission" date="2015-07" db="EMBL/GenBank/DDBJ databases">
        <title>Genome Of Nitrogen-Fixing Cyanobacterium Nostoc piscinale CENA21 From Solimoes/Amazon River Floodplain Sediments And Comparative Genomics To Uncover Biosynthetic Natural Products Potential.</title>
        <authorList>
            <person name="Leao T.F."/>
            <person name="Leao P.N."/>
            <person name="Guimaraes P.I."/>
            <person name="de Melo A.G.C."/>
            <person name="Ramos R.T.J."/>
            <person name="Silva A."/>
            <person name="Fiore M.F."/>
            <person name="Schneider M.P.C."/>
        </authorList>
    </citation>
    <scope>NUCLEOTIDE SEQUENCE [LARGE SCALE GENOMIC DNA]</scope>
    <source>
        <strain evidence="3">CENA21</strain>
    </source>
</reference>
<evidence type="ECO:0000313" key="2">
    <source>
        <dbReference type="EMBL" id="ALF52846.1"/>
    </source>
</evidence>
<dbReference type="PATRIC" id="fig|224013.5.peg.1988"/>
<evidence type="ECO:0000313" key="3">
    <source>
        <dbReference type="Proteomes" id="UP000062645"/>
    </source>
</evidence>
<organism evidence="2 3">
    <name type="scientific">Nostoc piscinale CENA21</name>
    <dbReference type="NCBI Taxonomy" id="224013"/>
    <lineage>
        <taxon>Bacteria</taxon>
        <taxon>Bacillati</taxon>
        <taxon>Cyanobacteriota</taxon>
        <taxon>Cyanophyceae</taxon>
        <taxon>Nostocales</taxon>
        <taxon>Nostocaceae</taxon>
        <taxon>Nostoc</taxon>
    </lineage>
</organism>
<sequence>MKTENLLVNQARANNSNMWAVKINISENKKLIILVANFVTLWGFNYHLIKPSKIKLYTRER</sequence>
<protein>
    <submittedName>
        <fullName evidence="2">Uncharacterized protein</fullName>
    </submittedName>
</protein>
<keyword evidence="1" id="KW-1133">Transmembrane helix</keyword>
<keyword evidence="1" id="KW-0472">Membrane</keyword>
<evidence type="ECO:0000256" key="1">
    <source>
        <dbReference type="SAM" id="Phobius"/>
    </source>
</evidence>
<dbReference type="AlphaFoldDB" id="A0A0M4SW32"/>
<feature type="transmembrane region" description="Helical" evidence="1">
    <location>
        <begin position="31"/>
        <end position="49"/>
    </location>
</feature>
<gene>
    <name evidence="2" type="ORF">ACX27_08215</name>
</gene>
<proteinExistence type="predicted"/>